<keyword evidence="13" id="KW-1185">Reference proteome</keyword>
<dbReference type="SUPFAM" id="SSF57850">
    <property type="entry name" value="RING/U-box"/>
    <property type="match status" value="1"/>
</dbReference>
<dbReference type="InterPro" id="IPR013083">
    <property type="entry name" value="Znf_RING/FYVE/PHD"/>
</dbReference>
<evidence type="ECO:0000256" key="3">
    <source>
        <dbReference type="ARBA" id="ARBA00022723"/>
    </source>
</evidence>
<dbReference type="Proteomes" id="UP001603857">
    <property type="component" value="Unassembled WGS sequence"/>
</dbReference>
<keyword evidence="2 10" id="KW-0812">Transmembrane</keyword>
<feature type="transmembrane region" description="Helical" evidence="10">
    <location>
        <begin position="49"/>
        <end position="66"/>
    </location>
</feature>
<evidence type="ECO:0000259" key="11">
    <source>
        <dbReference type="PROSITE" id="PS50089"/>
    </source>
</evidence>
<feature type="domain" description="RING-type" evidence="11">
    <location>
        <begin position="128"/>
        <end position="170"/>
    </location>
</feature>
<dbReference type="Pfam" id="PF13639">
    <property type="entry name" value="zf-RING_2"/>
    <property type="match status" value="1"/>
</dbReference>
<keyword evidence="7 10" id="KW-0472">Membrane</keyword>
<dbReference type="AlphaFoldDB" id="A0ABD1LVU8"/>
<feature type="transmembrane region" description="Helical" evidence="10">
    <location>
        <begin position="23"/>
        <end position="43"/>
    </location>
</feature>
<reference evidence="12 13" key="1">
    <citation type="submission" date="2024-08" db="EMBL/GenBank/DDBJ databases">
        <title>Insights into the chromosomal genome structure of Flemingia macrophylla.</title>
        <authorList>
            <person name="Ding Y."/>
            <person name="Zhao Y."/>
            <person name="Bi W."/>
            <person name="Wu M."/>
            <person name="Zhao G."/>
            <person name="Gong Y."/>
            <person name="Li W."/>
            <person name="Zhang P."/>
        </authorList>
    </citation>
    <scope>NUCLEOTIDE SEQUENCE [LARGE SCALE GENOMIC DNA]</scope>
    <source>
        <strain evidence="12">DYQJB</strain>
        <tissue evidence="12">Leaf</tissue>
    </source>
</reference>
<evidence type="ECO:0000256" key="9">
    <source>
        <dbReference type="PROSITE-ProRule" id="PRU00175"/>
    </source>
</evidence>
<proteinExistence type="inferred from homology"/>
<dbReference type="EMBL" id="JBGMDY010000007">
    <property type="protein sequence ID" value="KAL2327664.1"/>
    <property type="molecule type" value="Genomic_DNA"/>
</dbReference>
<evidence type="ECO:0000256" key="6">
    <source>
        <dbReference type="ARBA" id="ARBA00022989"/>
    </source>
</evidence>
<evidence type="ECO:0000313" key="13">
    <source>
        <dbReference type="Proteomes" id="UP001603857"/>
    </source>
</evidence>
<evidence type="ECO:0000256" key="10">
    <source>
        <dbReference type="SAM" id="Phobius"/>
    </source>
</evidence>
<protein>
    <recommendedName>
        <fullName evidence="11">RING-type domain-containing protein</fullName>
    </recommendedName>
</protein>
<keyword evidence="3" id="KW-0479">Metal-binding</keyword>
<keyword evidence="6 10" id="KW-1133">Transmembrane helix</keyword>
<comment type="similarity">
    <text evidence="8">Belongs to the RING-type zinc finger family. ATL subfamily.</text>
</comment>
<evidence type="ECO:0000256" key="5">
    <source>
        <dbReference type="ARBA" id="ARBA00022833"/>
    </source>
</evidence>
<comment type="caution">
    <text evidence="12">The sequence shown here is derived from an EMBL/GenBank/DDBJ whole genome shotgun (WGS) entry which is preliminary data.</text>
</comment>
<evidence type="ECO:0000256" key="7">
    <source>
        <dbReference type="ARBA" id="ARBA00023136"/>
    </source>
</evidence>
<dbReference type="Gene3D" id="3.30.40.10">
    <property type="entry name" value="Zinc/RING finger domain, C3HC4 (zinc finger)"/>
    <property type="match status" value="1"/>
</dbReference>
<evidence type="ECO:0000256" key="2">
    <source>
        <dbReference type="ARBA" id="ARBA00022692"/>
    </source>
</evidence>
<evidence type="ECO:0000256" key="4">
    <source>
        <dbReference type="ARBA" id="ARBA00022771"/>
    </source>
</evidence>
<dbReference type="GO" id="GO:0008270">
    <property type="term" value="F:zinc ion binding"/>
    <property type="evidence" value="ECO:0007669"/>
    <property type="project" value="UniProtKB-KW"/>
</dbReference>
<dbReference type="GO" id="GO:0016020">
    <property type="term" value="C:membrane"/>
    <property type="evidence" value="ECO:0007669"/>
    <property type="project" value="UniProtKB-SubCell"/>
</dbReference>
<dbReference type="PROSITE" id="PS50089">
    <property type="entry name" value="ZF_RING_2"/>
    <property type="match status" value="1"/>
</dbReference>
<accession>A0ABD1LVU8</accession>
<organism evidence="12 13">
    <name type="scientific">Flemingia macrophylla</name>
    <dbReference type="NCBI Taxonomy" id="520843"/>
    <lineage>
        <taxon>Eukaryota</taxon>
        <taxon>Viridiplantae</taxon>
        <taxon>Streptophyta</taxon>
        <taxon>Embryophyta</taxon>
        <taxon>Tracheophyta</taxon>
        <taxon>Spermatophyta</taxon>
        <taxon>Magnoliopsida</taxon>
        <taxon>eudicotyledons</taxon>
        <taxon>Gunneridae</taxon>
        <taxon>Pentapetalae</taxon>
        <taxon>rosids</taxon>
        <taxon>fabids</taxon>
        <taxon>Fabales</taxon>
        <taxon>Fabaceae</taxon>
        <taxon>Papilionoideae</taxon>
        <taxon>50 kb inversion clade</taxon>
        <taxon>NPAAA clade</taxon>
        <taxon>indigoferoid/millettioid clade</taxon>
        <taxon>Phaseoleae</taxon>
        <taxon>Flemingia</taxon>
    </lineage>
</organism>
<evidence type="ECO:0000256" key="8">
    <source>
        <dbReference type="ARBA" id="ARBA00024209"/>
    </source>
</evidence>
<comment type="subcellular location">
    <subcellularLocation>
        <location evidence="1">Membrane</location>
    </subcellularLocation>
</comment>
<dbReference type="InterPro" id="IPR001841">
    <property type="entry name" value="Znf_RING"/>
</dbReference>
<keyword evidence="5" id="KW-0862">Zinc</keyword>
<evidence type="ECO:0000313" key="12">
    <source>
        <dbReference type="EMBL" id="KAL2327664.1"/>
    </source>
</evidence>
<dbReference type="SMART" id="SM00184">
    <property type="entry name" value="RING"/>
    <property type="match status" value="1"/>
</dbReference>
<dbReference type="PANTHER" id="PTHR46539">
    <property type="entry name" value="E3 UBIQUITIN-PROTEIN LIGASE ATL42"/>
    <property type="match status" value="1"/>
</dbReference>
<dbReference type="PANTHER" id="PTHR46539:SF9">
    <property type="entry name" value="RING-H2 FINGER PROTEIN ATL56"/>
    <property type="match status" value="1"/>
</dbReference>
<dbReference type="CDD" id="cd16454">
    <property type="entry name" value="RING-H2_PA-TM-RING"/>
    <property type="match status" value="1"/>
</dbReference>
<sequence>MDHNNGVPRIHAFPSSPPPSPPILSFISALTIATLLFMCFYYFSAIVSLAILLALYITTLFICRFVHRDQGTSFHLVQNPQRVVRLFNKVFWVVEEKRGSHRKRVTKLLLGSVVCFGSRTLASSCRECAICLEDFKMGDECLVFSVCGHIFHCDCINHWLWEKPSCPICRYVPSSSATMIRNNSRSMEFSDNLV</sequence>
<evidence type="ECO:0000256" key="1">
    <source>
        <dbReference type="ARBA" id="ARBA00004370"/>
    </source>
</evidence>
<name>A0ABD1LVU8_9FABA</name>
<gene>
    <name evidence="12" type="ORF">Fmac_021091</name>
</gene>
<keyword evidence="4 9" id="KW-0863">Zinc-finger</keyword>